<name>A0A5P2G3H7_9BACT</name>
<keyword evidence="5" id="KW-0998">Cell outer membrane</keyword>
<evidence type="ECO:0000313" key="8">
    <source>
        <dbReference type="EMBL" id="QES88360.1"/>
    </source>
</evidence>
<proteinExistence type="inferred from homology"/>
<dbReference type="InterPro" id="IPR012944">
    <property type="entry name" value="SusD_RagB_dom"/>
</dbReference>
<keyword evidence="4" id="KW-0472">Membrane</keyword>
<dbReference type="InterPro" id="IPR011990">
    <property type="entry name" value="TPR-like_helical_dom_sf"/>
</dbReference>
<dbReference type="SUPFAM" id="SSF48452">
    <property type="entry name" value="TPR-like"/>
    <property type="match status" value="1"/>
</dbReference>
<evidence type="ECO:0000259" key="7">
    <source>
        <dbReference type="Pfam" id="PF14322"/>
    </source>
</evidence>
<reference evidence="8 9" key="1">
    <citation type="submission" date="2019-09" db="EMBL/GenBank/DDBJ databases">
        <title>Complete genome sequence of Arachidicoccus sp. B3-10 isolated from apple orchard soil.</title>
        <authorList>
            <person name="Kim H.S."/>
            <person name="Han K.-I."/>
            <person name="Suh M.K."/>
            <person name="Lee K.C."/>
            <person name="Eom M.K."/>
            <person name="Kim J.-S."/>
            <person name="Kang S.W."/>
            <person name="Sin Y."/>
            <person name="Lee J.-S."/>
        </authorList>
    </citation>
    <scope>NUCLEOTIDE SEQUENCE [LARGE SCALE GENOMIC DNA]</scope>
    <source>
        <strain evidence="8 9">B3-10</strain>
    </source>
</reference>
<sequence>MKFSSNIKSAITILTIIMAMLGCSKYTDIKTQGHLIPGSFQNYRYLLNGSSFINSGSTLIDYASDDVYYIDSSSQLKSWISAGDYYAYALNSYKWSDVIYPLNGNYYQDQVWNNIYNVITYANVVITEVPSVTDSSENAKQELIAEAKVHRADAYFNLVQMYGKPYGNTSATDPGVPLVLTETTTQSLVRASVSNVYNQIIQDLKEAIPFLPKTQNLTILPTTASAFGELARTYLYMGQLDSSNLYADSALSINSHLIDLSIIDTVNASTYPIRINNPELLLGKGIAYYNISAYSPYAMRLSSSILNELGRKDLRYKYFTLGASTILYDNTDTVSRFFALDRAIGESRNTGPSVPEMILIKAEYNARNNNPSEAMNWVNKLRIKRFKSADYSPLTATDAATALKIVIEERDREFFCRSIRWWDMRRLKDDPNFSETLTRTVNGVSYTLTPTSNRYVFPISGYNIQLNPEIVPNP</sequence>
<dbReference type="AlphaFoldDB" id="A0A5P2G3H7"/>
<dbReference type="Gene3D" id="1.25.40.390">
    <property type="match status" value="2"/>
</dbReference>
<dbReference type="GO" id="GO:0009279">
    <property type="term" value="C:cell outer membrane"/>
    <property type="evidence" value="ECO:0007669"/>
    <property type="project" value="UniProtKB-SubCell"/>
</dbReference>
<dbReference type="InterPro" id="IPR033985">
    <property type="entry name" value="SusD-like_N"/>
</dbReference>
<accession>A0A5P2G3H7</accession>
<dbReference type="OrthoDB" id="697229at2"/>
<evidence type="ECO:0000256" key="1">
    <source>
        <dbReference type="ARBA" id="ARBA00004442"/>
    </source>
</evidence>
<dbReference type="PROSITE" id="PS51257">
    <property type="entry name" value="PROKAR_LIPOPROTEIN"/>
    <property type="match status" value="1"/>
</dbReference>
<comment type="subcellular location">
    <subcellularLocation>
        <location evidence="1">Cell outer membrane</location>
    </subcellularLocation>
</comment>
<keyword evidence="3" id="KW-0732">Signal</keyword>
<feature type="domain" description="SusD-like N-terminal" evidence="7">
    <location>
        <begin position="87"/>
        <end position="235"/>
    </location>
</feature>
<comment type="similarity">
    <text evidence="2">Belongs to the SusD family.</text>
</comment>
<evidence type="ECO:0000256" key="3">
    <source>
        <dbReference type="ARBA" id="ARBA00022729"/>
    </source>
</evidence>
<dbReference type="Pfam" id="PF07980">
    <property type="entry name" value="SusD_RagB"/>
    <property type="match status" value="1"/>
</dbReference>
<dbReference type="EMBL" id="CP044016">
    <property type="protein sequence ID" value="QES88360.1"/>
    <property type="molecule type" value="Genomic_DNA"/>
</dbReference>
<evidence type="ECO:0000256" key="4">
    <source>
        <dbReference type="ARBA" id="ARBA00023136"/>
    </source>
</evidence>
<dbReference type="Pfam" id="PF14322">
    <property type="entry name" value="SusD-like_3"/>
    <property type="match status" value="1"/>
</dbReference>
<evidence type="ECO:0000313" key="9">
    <source>
        <dbReference type="Proteomes" id="UP000292424"/>
    </source>
</evidence>
<evidence type="ECO:0000256" key="2">
    <source>
        <dbReference type="ARBA" id="ARBA00006275"/>
    </source>
</evidence>
<protein>
    <submittedName>
        <fullName evidence="8">RagB/SusD family nutrient uptake outer membrane protein</fullName>
    </submittedName>
</protein>
<evidence type="ECO:0000256" key="5">
    <source>
        <dbReference type="ARBA" id="ARBA00023237"/>
    </source>
</evidence>
<organism evidence="8 9">
    <name type="scientific">Rhizosphaericola mali</name>
    <dbReference type="NCBI Taxonomy" id="2545455"/>
    <lineage>
        <taxon>Bacteria</taxon>
        <taxon>Pseudomonadati</taxon>
        <taxon>Bacteroidota</taxon>
        <taxon>Chitinophagia</taxon>
        <taxon>Chitinophagales</taxon>
        <taxon>Chitinophagaceae</taxon>
        <taxon>Rhizosphaericola</taxon>
    </lineage>
</organism>
<dbReference type="Proteomes" id="UP000292424">
    <property type="component" value="Chromosome"/>
</dbReference>
<feature type="domain" description="RagB/SusD" evidence="6">
    <location>
        <begin position="356"/>
        <end position="474"/>
    </location>
</feature>
<keyword evidence="9" id="KW-1185">Reference proteome</keyword>
<evidence type="ECO:0000259" key="6">
    <source>
        <dbReference type="Pfam" id="PF07980"/>
    </source>
</evidence>
<dbReference type="KEGG" id="arac:E0W69_006695"/>
<dbReference type="RefSeq" id="WP_131329248.1">
    <property type="nucleotide sequence ID" value="NZ_CP044016.1"/>
</dbReference>
<gene>
    <name evidence="8" type="ORF">E0W69_006695</name>
</gene>